<feature type="region of interest" description="Disordered" evidence="7">
    <location>
        <begin position="1"/>
        <end position="114"/>
    </location>
</feature>
<dbReference type="PROSITE" id="PS00018">
    <property type="entry name" value="EF_HAND_1"/>
    <property type="match status" value="1"/>
</dbReference>
<dbReference type="InterPro" id="IPR018247">
    <property type="entry name" value="EF_Hand_1_Ca_BS"/>
</dbReference>
<keyword evidence="6" id="KW-0256">Endoplasmic reticulum</keyword>
<keyword evidence="5 6" id="KW-0472">Membrane</keyword>
<evidence type="ECO:0000259" key="9">
    <source>
        <dbReference type="PROSITE" id="PS50222"/>
    </source>
</evidence>
<dbReference type="InterPro" id="IPR058650">
    <property type="entry name" value="Msy1/2-like"/>
</dbReference>
<organism evidence="10 11">
    <name type="scientific">Wallemia hederae</name>
    <dbReference type="NCBI Taxonomy" id="1540922"/>
    <lineage>
        <taxon>Eukaryota</taxon>
        <taxon>Fungi</taxon>
        <taxon>Dikarya</taxon>
        <taxon>Basidiomycota</taxon>
        <taxon>Wallemiomycotina</taxon>
        <taxon>Wallemiomycetes</taxon>
        <taxon>Wallemiales</taxon>
        <taxon>Wallemiaceae</taxon>
        <taxon>Wallemia</taxon>
    </lineage>
</organism>
<dbReference type="InterPro" id="IPR002048">
    <property type="entry name" value="EF_hand_dom"/>
</dbReference>
<evidence type="ECO:0000256" key="1">
    <source>
        <dbReference type="ARBA" id="ARBA00004127"/>
    </source>
</evidence>
<reference evidence="10 11" key="1">
    <citation type="submission" date="2019-03" db="EMBL/GenBank/DDBJ databases">
        <title>Sequencing 23 genomes of Wallemia ichthyophaga.</title>
        <authorList>
            <person name="Gostincar C."/>
        </authorList>
    </citation>
    <scope>NUCLEOTIDE SEQUENCE [LARGE SCALE GENOMIC DNA]</scope>
    <source>
        <strain evidence="10 11">EXF-5753</strain>
    </source>
</reference>
<dbReference type="InterPro" id="IPR016688">
    <property type="entry name" value="MscS-like_plants/fungi"/>
</dbReference>
<comment type="caution">
    <text evidence="10">The sequence shown here is derived from an EMBL/GenBank/DDBJ whole genome shotgun (WGS) entry which is preliminary data.</text>
</comment>
<keyword evidence="3 8" id="KW-0812">Transmembrane</keyword>
<dbReference type="EMBL" id="SPNW01000008">
    <property type="protein sequence ID" value="TIA92109.1"/>
    <property type="molecule type" value="Genomic_DNA"/>
</dbReference>
<feature type="transmembrane region" description="Helical" evidence="8">
    <location>
        <begin position="538"/>
        <end position="556"/>
    </location>
</feature>
<feature type="transmembrane region" description="Helical" evidence="8">
    <location>
        <begin position="163"/>
        <end position="183"/>
    </location>
</feature>
<feature type="domain" description="EF-hand" evidence="9">
    <location>
        <begin position="445"/>
        <end position="480"/>
    </location>
</feature>
<proteinExistence type="inferred from homology"/>
<keyword evidence="11" id="KW-1185">Reference proteome</keyword>
<dbReference type="OrthoDB" id="544685at2759"/>
<dbReference type="PIRSF" id="PIRSF017209">
    <property type="entry name" value="Memb_At2g17000_prd"/>
    <property type="match status" value="1"/>
</dbReference>
<accession>A0A4T0FTV7</accession>
<feature type="compositionally biased region" description="Polar residues" evidence="7">
    <location>
        <begin position="50"/>
        <end position="63"/>
    </location>
</feature>
<dbReference type="PROSITE" id="PS50222">
    <property type="entry name" value="EF_HAND_2"/>
    <property type="match status" value="1"/>
</dbReference>
<dbReference type="SUPFAM" id="SSF50182">
    <property type="entry name" value="Sm-like ribonucleoproteins"/>
    <property type="match status" value="1"/>
</dbReference>
<evidence type="ECO:0000256" key="3">
    <source>
        <dbReference type="ARBA" id="ARBA00022692"/>
    </source>
</evidence>
<dbReference type="InterPro" id="IPR010920">
    <property type="entry name" value="LSM_dom_sf"/>
</dbReference>
<evidence type="ECO:0000313" key="10">
    <source>
        <dbReference type="EMBL" id="TIA92109.1"/>
    </source>
</evidence>
<protein>
    <recommendedName>
        <fullName evidence="6">Mechanosensitive ion channel protein</fullName>
    </recommendedName>
</protein>
<evidence type="ECO:0000256" key="5">
    <source>
        <dbReference type="ARBA" id="ARBA00023136"/>
    </source>
</evidence>
<feature type="compositionally biased region" description="Polar residues" evidence="7">
    <location>
        <begin position="89"/>
        <end position="102"/>
    </location>
</feature>
<dbReference type="InterPro" id="IPR023408">
    <property type="entry name" value="MscS_beta-dom_sf"/>
</dbReference>
<dbReference type="Gene3D" id="2.30.30.60">
    <property type="match status" value="1"/>
</dbReference>
<evidence type="ECO:0000256" key="7">
    <source>
        <dbReference type="SAM" id="MobiDB-lite"/>
    </source>
</evidence>
<feature type="compositionally biased region" description="Pro residues" evidence="7">
    <location>
        <begin position="845"/>
        <end position="855"/>
    </location>
</feature>
<feature type="transmembrane region" description="Helical" evidence="8">
    <location>
        <begin position="247"/>
        <end position="267"/>
    </location>
</feature>
<evidence type="ECO:0000313" key="11">
    <source>
        <dbReference type="Proteomes" id="UP000310189"/>
    </source>
</evidence>
<dbReference type="GO" id="GO:0005509">
    <property type="term" value="F:calcium ion binding"/>
    <property type="evidence" value="ECO:0007669"/>
    <property type="project" value="InterPro"/>
</dbReference>
<evidence type="ECO:0000256" key="6">
    <source>
        <dbReference type="PIRNR" id="PIRNR017209"/>
    </source>
</evidence>
<keyword evidence="4 8" id="KW-1133">Transmembrane helix</keyword>
<comment type="subcellular location">
    <subcellularLocation>
        <location evidence="1">Endomembrane system</location>
        <topology evidence="1">Multi-pass membrane protein</topology>
    </subcellularLocation>
    <subcellularLocation>
        <location evidence="6">Endoplasmic reticulum membrane</location>
    </subcellularLocation>
</comment>
<evidence type="ECO:0000256" key="2">
    <source>
        <dbReference type="ARBA" id="ARBA00008017"/>
    </source>
</evidence>
<feature type="compositionally biased region" description="Basic and acidic residues" evidence="7">
    <location>
        <begin position="1"/>
        <end position="16"/>
    </location>
</feature>
<dbReference type="AlphaFoldDB" id="A0A4T0FTV7"/>
<dbReference type="GO" id="GO:0005262">
    <property type="term" value="F:calcium channel activity"/>
    <property type="evidence" value="ECO:0007669"/>
    <property type="project" value="TreeGrafter"/>
</dbReference>
<comment type="similarity">
    <text evidence="2 6">Belongs to the MscS (TC 1.A.23) family.</text>
</comment>
<dbReference type="PANTHER" id="PTHR31323">
    <property type="entry name" value="MECHANOSENSITIVE ION CHANNEL PROTEIN MSY2"/>
    <property type="match status" value="1"/>
</dbReference>
<dbReference type="InterPro" id="IPR006685">
    <property type="entry name" value="MscS_channel_2nd"/>
</dbReference>
<feature type="transmembrane region" description="Helical" evidence="8">
    <location>
        <begin position="287"/>
        <end position="312"/>
    </location>
</feature>
<dbReference type="PANTHER" id="PTHR31323:SF15">
    <property type="entry name" value="MECHANOSENSITIVE ION CHANNEL PROTEIN MSY1"/>
    <property type="match status" value="1"/>
</dbReference>
<evidence type="ECO:0000256" key="8">
    <source>
        <dbReference type="SAM" id="Phobius"/>
    </source>
</evidence>
<dbReference type="GO" id="GO:0006874">
    <property type="term" value="P:intracellular calcium ion homeostasis"/>
    <property type="evidence" value="ECO:0007669"/>
    <property type="project" value="TreeGrafter"/>
</dbReference>
<dbReference type="Proteomes" id="UP000310189">
    <property type="component" value="Unassembled WGS sequence"/>
</dbReference>
<dbReference type="GO" id="GO:0005789">
    <property type="term" value="C:endoplasmic reticulum membrane"/>
    <property type="evidence" value="ECO:0007669"/>
    <property type="project" value="UniProtKB-SubCell"/>
</dbReference>
<evidence type="ECO:0000256" key="4">
    <source>
        <dbReference type="ARBA" id="ARBA00022989"/>
    </source>
</evidence>
<gene>
    <name evidence="10" type="ORF">E3P99_00711</name>
</gene>
<feature type="transmembrane region" description="Helical" evidence="8">
    <location>
        <begin position="195"/>
        <end position="215"/>
    </location>
</feature>
<feature type="compositionally biased region" description="Basic and acidic residues" evidence="7">
    <location>
        <begin position="860"/>
        <end position="869"/>
    </location>
</feature>
<feature type="transmembrane region" description="Helical" evidence="8">
    <location>
        <begin position="497"/>
        <end position="518"/>
    </location>
</feature>
<dbReference type="Pfam" id="PF25886">
    <property type="entry name" value="Msy1"/>
    <property type="match status" value="1"/>
</dbReference>
<feature type="compositionally biased region" description="Pro residues" evidence="7">
    <location>
        <begin position="803"/>
        <end position="812"/>
    </location>
</feature>
<feature type="region of interest" description="Disordered" evidence="7">
    <location>
        <begin position="792"/>
        <end position="869"/>
    </location>
</feature>
<sequence>MQRSQHSDSDTDEHSHNPGVSLYDKPVSPLMPQSPYMRHSNEYSDKHGMDSSTTNLTQPQSVDTQDEKTGVGFSDVPLTMPMSMPIPETASTQNTLNESTTPGHKRPPYKKQNSSFDALRGWSQYSAADAKHNRFQFAEGDVPKSKIVRLYFFLINTSIITRWAIFVIPIAGILAIPLIISVTTAPDAELLRVRLLWWSIWLETIWVGWWVSWAASKIIPWIAKHTVAVIVPNGKQLIDYFVRCEKYLAAVGWTVAVWAVFNFVVLVKFSRDHSDDSYSTLSVMAQVHAGIIICASILAGEKIVIQLIAYNFHRTSYDDRIREQKFQVKVLAALYARSRDLGRKDTLDGFGKRGKEKGGIKAGRMFRKAAREAKEAATNATTALGNVASEIAGSSVLQPNSPMSMVTTALASGKKTRHLARRIFYSFAPPYRSSLVLSDIQHFFPDLHTAEEAFAVFDKDDNGDVTVEEIEMACLEVHRERLALSSSMRDLDSAVAALDKIFMTIYVVAACLVIVAMLDVKFSTLVTSAGSLVLGLSWLIGTTAQEILASIIFLFIKHPYDVGDRVKIDDYDMTVKEMNLLYSIFKRMDGTITQAPHVVLNQKYVHNYRRSGSTSESFTFNVAYGTTFDQIEDLRSRMLHFLKTERRDFIQECDINIVDLPDQEKMTLSTSINYKTNWQNSSLQTQRHVKWMIAIKVALAESRIYGPGGDPDAPAVPSKYMKVPYVEPAPSAEQAPPPLPDDERTTDLRRAASMGLNGGRRALIQKMDAEDEALYHSGLETVPRENTVDTFTMQMPHGSVPHTGPPPMPTPEPYAATPAQVEAGRVRVQSPETIAGAPHQHQHHPQPPPPPPPPAGQRGGRNDFEMRRM</sequence>
<dbReference type="Pfam" id="PF00924">
    <property type="entry name" value="MS_channel_2nd"/>
    <property type="match status" value="1"/>
</dbReference>
<feature type="compositionally biased region" description="Basic and acidic residues" evidence="7">
    <location>
        <begin position="39"/>
        <end position="49"/>
    </location>
</feature>
<name>A0A4T0FTV7_9BASI</name>